<protein>
    <submittedName>
        <fullName evidence="3">Secreted protein</fullName>
    </submittedName>
</protein>
<dbReference type="Proteomes" id="UP000095285">
    <property type="component" value="Unassembled WGS sequence"/>
</dbReference>
<accession>A0A1I7VKE7</accession>
<keyword evidence="1" id="KW-0472">Membrane</keyword>
<keyword evidence="1" id="KW-0812">Transmembrane</keyword>
<keyword evidence="2" id="KW-1185">Reference proteome</keyword>
<reference evidence="3" key="2">
    <citation type="submission" date="2016-11" db="UniProtKB">
        <authorList>
            <consortium name="WormBaseParasite"/>
        </authorList>
    </citation>
    <scope>IDENTIFICATION</scope>
</reference>
<reference evidence="2" key="1">
    <citation type="submission" date="2012-04" db="EMBL/GenBank/DDBJ databases">
        <title>The Genome Sequence of Loa loa.</title>
        <authorList>
            <consortium name="The Broad Institute Genome Sequencing Platform"/>
            <consortium name="Broad Institute Genome Sequencing Center for Infectious Disease"/>
            <person name="Nutman T.B."/>
            <person name="Fink D.L."/>
            <person name="Russ C."/>
            <person name="Young S."/>
            <person name="Zeng Q."/>
            <person name="Gargeya S."/>
            <person name="Alvarado L."/>
            <person name="Berlin A."/>
            <person name="Chapman S.B."/>
            <person name="Chen Z."/>
            <person name="Freedman E."/>
            <person name="Gellesch M."/>
            <person name="Goldberg J."/>
            <person name="Griggs A."/>
            <person name="Gujja S."/>
            <person name="Heilman E.R."/>
            <person name="Heiman D."/>
            <person name="Howarth C."/>
            <person name="Mehta T."/>
            <person name="Neiman D."/>
            <person name="Pearson M."/>
            <person name="Roberts A."/>
            <person name="Saif S."/>
            <person name="Shea T."/>
            <person name="Shenoy N."/>
            <person name="Sisk P."/>
            <person name="Stolte C."/>
            <person name="Sykes S."/>
            <person name="White J."/>
            <person name="Yandava C."/>
            <person name="Haas B."/>
            <person name="Henn M.R."/>
            <person name="Nusbaum C."/>
            <person name="Birren B."/>
        </authorList>
    </citation>
    <scope>NUCLEOTIDE SEQUENCE [LARGE SCALE GENOMIC DNA]</scope>
</reference>
<dbReference type="WBParaSite" id="EN70_3543">
    <property type="protein sequence ID" value="EN70_3543"/>
    <property type="gene ID" value="EN70_3543"/>
</dbReference>
<evidence type="ECO:0000313" key="3">
    <source>
        <dbReference type="WBParaSite" id="EN70_3543"/>
    </source>
</evidence>
<organism evidence="2 3">
    <name type="scientific">Loa loa</name>
    <name type="common">Eye worm</name>
    <name type="synonym">Filaria loa</name>
    <dbReference type="NCBI Taxonomy" id="7209"/>
    <lineage>
        <taxon>Eukaryota</taxon>
        <taxon>Metazoa</taxon>
        <taxon>Ecdysozoa</taxon>
        <taxon>Nematoda</taxon>
        <taxon>Chromadorea</taxon>
        <taxon>Rhabditida</taxon>
        <taxon>Spirurina</taxon>
        <taxon>Spiruromorpha</taxon>
        <taxon>Filarioidea</taxon>
        <taxon>Onchocercidae</taxon>
        <taxon>Loa</taxon>
    </lineage>
</organism>
<evidence type="ECO:0000256" key="1">
    <source>
        <dbReference type="SAM" id="Phobius"/>
    </source>
</evidence>
<evidence type="ECO:0000313" key="2">
    <source>
        <dbReference type="Proteomes" id="UP000095285"/>
    </source>
</evidence>
<sequence length="50" mass="5213">MAMPRLYDVGWYSVVVVVVVVVAAAAATAVVVTAAVMHGTLIWTRLGRAA</sequence>
<dbReference type="AlphaFoldDB" id="A0A1I7VKE7"/>
<proteinExistence type="predicted"/>
<feature type="transmembrane region" description="Helical" evidence="1">
    <location>
        <begin position="12"/>
        <end position="36"/>
    </location>
</feature>
<keyword evidence="1" id="KW-1133">Transmembrane helix</keyword>
<name>A0A1I7VKE7_LOALO</name>